<feature type="domain" description="Peptidase A1" evidence="4">
    <location>
        <begin position="20"/>
        <end position="366"/>
    </location>
</feature>
<dbReference type="InterPro" id="IPR021109">
    <property type="entry name" value="Peptidase_aspartic_dom_sf"/>
</dbReference>
<evidence type="ECO:0000313" key="6">
    <source>
        <dbReference type="Proteomes" id="UP000799429"/>
    </source>
</evidence>
<dbReference type="PRINTS" id="PR00792">
    <property type="entry name" value="PEPSIN"/>
</dbReference>
<feature type="transmembrane region" description="Helical" evidence="3">
    <location>
        <begin position="407"/>
        <end position="427"/>
    </location>
</feature>
<organism evidence="5 6">
    <name type="scientific">Patellaria atrata CBS 101060</name>
    <dbReference type="NCBI Taxonomy" id="1346257"/>
    <lineage>
        <taxon>Eukaryota</taxon>
        <taxon>Fungi</taxon>
        <taxon>Dikarya</taxon>
        <taxon>Ascomycota</taxon>
        <taxon>Pezizomycotina</taxon>
        <taxon>Dothideomycetes</taxon>
        <taxon>Dothideomycetes incertae sedis</taxon>
        <taxon>Patellariales</taxon>
        <taxon>Patellariaceae</taxon>
        <taxon>Patellaria</taxon>
    </lineage>
</organism>
<dbReference type="OrthoDB" id="4074350at2759"/>
<sequence length="588" mass="64267">PDPISFAPDQNWDGIDGEWSSFPLRIGTPPKIVRVFVSTSSQQTWAVQTNGCPYGTQEEKVECQYQRGWVFNWNDSSTWDDIGTYNTWINRQLGYNTNAVYGYDTVGLGMDEGEGPLLEDQVVGAIAGNPYWLGIFGVHPKPTNFSGLGNITSPSFMSTLREQNLIPSLSFGFTAGARYQFTGVLASLTLGGYDSSKFIPNDVSFVFNPDNERELTVGLRSITTTKDSDVQLLPDPIYAFVDSTVPHIWLPIEACRIFEDTFGLIYDNVTDLYLVEDDLHDTLLEENANITFTLGRDLKTGATVDIVFPYAAFDLTAKAGYFGLREDTKYFPLRRAHNNTQYTLGRTFLQEAYVTVDWERANFNVSQVKWVLGEPQNIVAIPAAHGYHNSTSPPSEGGSSSPGSGTIAGIALGAVALVVVLILAFLYHRRRSRAAALNLKLQRSISPVSTPATDLDKKTPDTTVFPKAELDATQTATKRNSKDAPLSPLTPGAESTLLNTPTTPFSPGSPGFPAPGSPLSPVEVEATEREIFEMPGDVPAASEADGRMFSEKEAMVYRERIFNGVDPAESQSPTSTSPTRVDADNEAL</sequence>
<evidence type="ECO:0000256" key="1">
    <source>
        <dbReference type="ARBA" id="ARBA00007447"/>
    </source>
</evidence>
<feature type="non-terminal residue" evidence="5">
    <location>
        <position position="588"/>
    </location>
</feature>
<dbReference type="InterPro" id="IPR001461">
    <property type="entry name" value="Aspartic_peptidase_A1"/>
</dbReference>
<dbReference type="Proteomes" id="UP000799429">
    <property type="component" value="Unassembled WGS sequence"/>
</dbReference>
<comment type="caution">
    <text evidence="5">The sequence shown here is derived from an EMBL/GenBank/DDBJ whole genome shotgun (WGS) entry which is preliminary data.</text>
</comment>
<comment type="similarity">
    <text evidence="1">Belongs to the peptidase A1 family.</text>
</comment>
<dbReference type="GO" id="GO:0004190">
    <property type="term" value="F:aspartic-type endopeptidase activity"/>
    <property type="evidence" value="ECO:0007669"/>
    <property type="project" value="InterPro"/>
</dbReference>
<dbReference type="Pfam" id="PF00026">
    <property type="entry name" value="Asp"/>
    <property type="match status" value="1"/>
</dbReference>
<keyword evidence="5" id="KW-0378">Hydrolase</keyword>
<protein>
    <submittedName>
        <fullName evidence="5">Acid protease</fullName>
    </submittedName>
</protein>
<evidence type="ECO:0000256" key="3">
    <source>
        <dbReference type="SAM" id="Phobius"/>
    </source>
</evidence>
<evidence type="ECO:0000259" key="4">
    <source>
        <dbReference type="PROSITE" id="PS51767"/>
    </source>
</evidence>
<dbReference type="CDD" id="cd05471">
    <property type="entry name" value="pepsin_like"/>
    <property type="match status" value="1"/>
</dbReference>
<dbReference type="EMBL" id="MU006090">
    <property type="protein sequence ID" value="KAF2841866.1"/>
    <property type="molecule type" value="Genomic_DNA"/>
</dbReference>
<dbReference type="AlphaFoldDB" id="A0A9P4SFD6"/>
<proteinExistence type="inferred from homology"/>
<dbReference type="InterPro" id="IPR034164">
    <property type="entry name" value="Pepsin-like_dom"/>
</dbReference>
<dbReference type="PROSITE" id="PS51767">
    <property type="entry name" value="PEPTIDASE_A1"/>
    <property type="match status" value="1"/>
</dbReference>
<dbReference type="Gene3D" id="2.40.70.10">
    <property type="entry name" value="Acid Proteases"/>
    <property type="match status" value="2"/>
</dbReference>
<accession>A0A9P4SFD6</accession>
<feature type="non-terminal residue" evidence="5">
    <location>
        <position position="1"/>
    </location>
</feature>
<dbReference type="GO" id="GO:0006508">
    <property type="term" value="P:proteolysis"/>
    <property type="evidence" value="ECO:0007669"/>
    <property type="project" value="UniProtKB-KW"/>
</dbReference>
<dbReference type="SUPFAM" id="SSF50630">
    <property type="entry name" value="Acid proteases"/>
    <property type="match status" value="1"/>
</dbReference>
<keyword evidence="3" id="KW-1133">Transmembrane helix</keyword>
<dbReference type="PANTHER" id="PTHR47966:SF51">
    <property type="entry name" value="BETA-SITE APP-CLEAVING ENZYME, ISOFORM A-RELATED"/>
    <property type="match status" value="1"/>
</dbReference>
<feature type="compositionally biased region" description="Polar residues" evidence="2">
    <location>
        <begin position="569"/>
        <end position="579"/>
    </location>
</feature>
<keyword evidence="6" id="KW-1185">Reference proteome</keyword>
<dbReference type="GO" id="GO:0000324">
    <property type="term" value="C:fungal-type vacuole"/>
    <property type="evidence" value="ECO:0007669"/>
    <property type="project" value="TreeGrafter"/>
</dbReference>
<feature type="region of interest" description="Disordered" evidence="2">
    <location>
        <begin position="448"/>
        <end position="495"/>
    </location>
</feature>
<evidence type="ECO:0000256" key="2">
    <source>
        <dbReference type="SAM" id="MobiDB-lite"/>
    </source>
</evidence>
<name>A0A9P4SFD6_9PEZI</name>
<keyword evidence="5" id="KW-0645">Protease</keyword>
<gene>
    <name evidence="5" type="ORF">M501DRAFT_917216</name>
</gene>
<dbReference type="InterPro" id="IPR033121">
    <property type="entry name" value="PEPTIDASE_A1"/>
</dbReference>
<dbReference type="PANTHER" id="PTHR47966">
    <property type="entry name" value="BETA-SITE APP-CLEAVING ENZYME, ISOFORM A-RELATED"/>
    <property type="match status" value="1"/>
</dbReference>
<reference evidence="5" key="1">
    <citation type="journal article" date="2020" name="Stud. Mycol.">
        <title>101 Dothideomycetes genomes: a test case for predicting lifestyles and emergence of pathogens.</title>
        <authorList>
            <person name="Haridas S."/>
            <person name="Albert R."/>
            <person name="Binder M."/>
            <person name="Bloem J."/>
            <person name="Labutti K."/>
            <person name="Salamov A."/>
            <person name="Andreopoulos B."/>
            <person name="Baker S."/>
            <person name="Barry K."/>
            <person name="Bills G."/>
            <person name="Bluhm B."/>
            <person name="Cannon C."/>
            <person name="Castanera R."/>
            <person name="Culley D."/>
            <person name="Daum C."/>
            <person name="Ezra D."/>
            <person name="Gonzalez J."/>
            <person name="Henrissat B."/>
            <person name="Kuo A."/>
            <person name="Liang C."/>
            <person name="Lipzen A."/>
            <person name="Lutzoni F."/>
            <person name="Magnuson J."/>
            <person name="Mondo S."/>
            <person name="Nolan M."/>
            <person name="Ohm R."/>
            <person name="Pangilinan J."/>
            <person name="Park H.-J."/>
            <person name="Ramirez L."/>
            <person name="Alfaro M."/>
            <person name="Sun H."/>
            <person name="Tritt A."/>
            <person name="Yoshinaga Y."/>
            <person name="Zwiers L.-H."/>
            <person name="Turgeon B."/>
            <person name="Goodwin S."/>
            <person name="Spatafora J."/>
            <person name="Crous P."/>
            <person name="Grigoriev I."/>
        </authorList>
    </citation>
    <scope>NUCLEOTIDE SEQUENCE</scope>
    <source>
        <strain evidence="5">CBS 101060</strain>
    </source>
</reference>
<keyword evidence="3" id="KW-0812">Transmembrane</keyword>
<evidence type="ECO:0000313" key="5">
    <source>
        <dbReference type="EMBL" id="KAF2841866.1"/>
    </source>
</evidence>
<keyword evidence="3" id="KW-0472">Membrane</keyword>
<feature type="region of interest" description="Disordered" evidence="2">
    <location>
        <begin position="563"/>
        <end position="588"/>
    </location>
</feature>